<dbReference type="Proteomes" id="UP001149090">
    <property type="component" value="Unassembled WGS sequence"/>
</dbReference>
<reference evidence="1" key="1">
    <citation type="submission" date="2022-10" db="EMBL/GenBank/DDBJ databases">
        <title>Novel sulphate-reducing endosymbionts in the free-living metamonad Anaeramoeba.</title>
        <authorList>
            <person name="Jerlstrom-Hultqvist J."/>
            <person name="Cepicka I."/>
            <person name="Gallot-Lavallee L."/>
            <person name="Salas-Leiva D."/>
            <person name="Curtis B.A."/>
            <person name="Zahonova K."/>
            <person name="Pipaliya S."/>
            <person name="Dacks J."/>
            <person name="Roger A.J."/>
        </authorList>
    </citation>
    <scope>NUCLEOTIDE SEQUENCE</scope>
    <source>
        <strain evidence="1">BMAN</strain>
    </source>
</reference>
<accession>A0A9Q0LB39</accession>
<organism evidence="1 2">
    <name type="scientific">Anaeramoeba ignava</name>
    <name type="common">Anaerobic marine amoeba</name>
    <dbReference type="NCBI Taxonomy" id="1746090"/>
    <lineage>
        <taxon>Eukaryota</taxon>
        <taxon>Metamonada</taxon>
        <taxon>Anaeramoebidae</taxon>
        <taxon>Anaeramoeba</taxon>
    </lineage>
</organism>
<dbReference type="AlphaFoldDB" id="A0A9Q0LB39"/>
<name>A0A9Q0LB39_ANAIG</name>
<keyword evidence="2" id="KW-1185">Reference proteome</keyword>
<proteinExistence type="predicted"/>
<evidence type="ECO:0000313" key="1">
    <source>
        <dbReference type="EMBL" id="KAJ5068685.1"/>
    </source>
</evidence>
<evidence type="ECO:0000313" key="2">
    <source>
        <dbReference type="Proteomes" id="UP001149090"/>
    </source>
</evidence>
<protein>
    <submittedName>
        <fullName evidence="1">Uncharacterized protein</fullName>
    </submittedName>
</protein>
<sequence>MSFQINLQEEIIENYLKSIDQEMSIIYNEVKTELEEKAKEKINQQKLYAESKQKLDLEKQKEIEEITIKYNEIISKIYKRRGIFDKSSPSKKEQLESANQKRDQELKIVNEKYYQKEKDLSAQFFKN</sequence>
<gene>
    <name evidence="1" type="ORF">M0811_02628</name>
</gene>
<dbReference type="EMBL" id="JAPDFW010000114">
    <property type="protein sequence ID" value="KAJ5068685.1"/>
    <property type="molecule type" value="Genomic_DNA"/>
</dbReference>
<comment type="caution">
    <text evidence="1">The sequence shown here is derived from an EMBL/GenBank/DDBJ whole genome shotgun (WGS) entry which is preliminary data.</text>
</comment>